<comment type="subunit">
    <text evidence="3">DNA polymerase III contains a core (composed of alpha, epsilon and theta chains) that associates with a tau subunit. This core dimerizes to form the POLIII' complex. PolIII' associates with the gamma complex (composed of gamma, delta, delta', psi and chi chains) and with the beta chain to form the complete DNA polymerase III complex.</text>
</comment>
<comment type="catalytic activity">
    <reaction evidence="4">
        <text>DNA(n) + a 2'-deoxyribonucleoside 5'-triphosphate = DNA(n+1) + diphosphate</text>
        <dbReference type="Rhea" id="RHEA:22508"/>
        <dbReference type="Rhea" id="RHEA-COMP:17339"/>
        <dbReference type="Rhea" id="RHEA-COMP:17340"/>
        <dbReference type="ChEBI" id="CHEBI:33019"/>
        <dbReference type="ChEBI" id="CHEBI:61560"/>
        <dbReference type="ChEBI" id="CHEBI:173112"/>
        <dbReference type="EC" id="2.7.7.7"/>
    </reaction>
</comment>
<dbReference type="GO" id="GO:0005829">
    <property type="term" value="C:cytosol"/>
    <property type="evidence" value="ECO:0007669"/>
    <property type="project" value="TreeGrafter"/>
</dbReference>
<evidence type="ECO:0000256" key="2">
    <source>
        <dbReference type="ARBA" id="ARBA00025483"/>
    </source>
</evidence>
<dbReference type="EC" id="2.7.7.7" evidence="1"/>
<dbReference type="CDD" id="cd06127">
    <property type="entry name" value="DEDDh"/>
    <property type="match status" value="1"/>
</dbReference>
<dbReference type="Pfam" id="PF00929">
    <property type="entry name" value="RNase_T"/>
    <property type="match status" value="1"/>
</dbReference>
<evidence type="ECO:0000256" key="3">
    <source>
        <dbReference type="ARBA" id="ARBA00026073"/>
    </source>
</evidence>
<dbReference type="InterPro" id="IPR035901">
    <property type="entry name" value="GIY-YIG_endonuc_sf"/>
</dbReference>
<proteinExistence type="predicted"/>
<dbReference type="NCBIfam" id="TIGR00573">
    <property type="entry name" value="dnaq"/>
    <property type="match status" value="1"/>
</dbReference>
<dbReference type="PROSITE" id="PS50164">
    <property type="entry name" value="GIY_YIG"/>
    <property type="match status" value="1"/>
</dbReference>
<dbReference type="OrthoDB" id="9803913at2"/>
<dbReference type="InterPro" id="IPR012337">
    <property type="entry name" value="RNaseH-like_sf"/>
</dbReference>
<dbReference type="InterPro" id="IPR000305">
    <property type="entry name" value="GIY-YIG_endonuc"/>
</dbReference>
<dbReference type="GO" id="GO:0006289">
    <property type="term" value="P:nucleotide-excision repair"/>
    <property type="evidence" value="ECO:0007669"/>
    <property type="project" value="InterPro"/>
</dbReference>
<name>A0A4U0Q1H1_9NEIS</name>
<dbReference type="PANTHER" id="PTHR30231">
    <property type="entry name" value="DNA POLYMERASE III SUBUNIT EPSILON"/>
    <property type="match status" value="1"/>
</dbReference>
<dbReference type="InterPro" id="IPR006054">
    <property type="entry name" value="DnaQ"/>
</dbReference>
<dbReference type="SMART" id="SM00479">
    <property type="entry name" value="EXOIII"/>
    <property type="match status" value="1"/>
</dbReference>
<dbReference type="GO" id="GO:0008408">
    <property type="term" value="F:3'-5' exonuclease activity"/>
    <property type="evidence" value="ECO:0007669"/>
    <property type="project" value="TreeGrafter"/>
</dbReference>
<dbReference type="FunFam" id="3.30.420.10:FF:000045">
    <property type="entry name" value="3'-5' exonuclease DinG"/>
    <property type="match status" value="1"/>
</dbReference>
<comment type="caution">
    <text evidence="6">The sequence shown here is derived from an EMBL/GenBank/DDBJ whole genome shotgun (WGS) entry which is preliminary data.</text>
</comment>
<dbReference type="GO" id="GO:0045004">
    <property type="term" value="P:DNA replication proofreading"/>
    <property type="evidence" value="ECO:0007669"/>
    <property type="project" value="TreeGrafter"/>
</dbReference>
<reference evidence="6 7" key="1">
    <citation type="submission" date="2019-04" db="EMBL/GenBank/DDBJ databases">
        <title>Chitiniphilus eburnea sp. nov., a novel chitinolytic bacterium isolated from aquaculture sludge.</title>
        <authorList>
            <person name="Sheng M."/>
        </authorList>
    </citation>
    <scope>NUCLEOTIDE SEQUENCE [LARGE SCALE GENOMIC DNA]</scope>
    <source>
        <strain evidence="6 7">HX-2-15</strain>
    </source>
</reference>
<sequence>MTPHYPEPMVLVDLETTGANPLRDRITEIGIVEVGEGGTQRWSTLVNPGVPIPHFIQRLTGIDDAMVADAPSFAALADDVAQRLRGRVFVAHNARFDYGFLKSEFKRLGLPFRATVLCTVKLSRKLYPQHFKHNLDSLVERHSLHVEGERHRALTDAELLWQFLSAAARDHAPEVIHAAIAELTRQPALPPGLDASALDDLPELPGVYVFHDAADVPLYLGKHGNLRKGVLAHFVAEPRARDKPWIAEVRRLAWHETPGELGAQLLETRLLKQLTPLHNPRPRPARELCAWQLVPRDGLLVPERVDVARLDFAHTGRDQVYGPFRNRRDASKLLEKLADNFRLCRRALGLETAGKAERGGCLGCVTGRCKGLCLGKESAAQHNARLQTALAKSAFAPWPYPGPVGLPEGPEWASRLHVIDRWVYLGTIADPAELPALLQAPTPMFDIDLYKLLHQELRRRGEQSVLLLTAS</sequence>
<dbReference type="AlphaFoldDB" id="A0A4U0Q1H1"/>
<protein>
    <recommendedName>
        <fullName evidence="1">DNA-directed DNA polymerase</fullName>
        <ecNumber evidence="1">2.7.7.7</ecNumber>
    </recommendedName>
</protein>
<dbReference type="InterPro" id="IPR013520">
    <property type="entry name" value="Ribonucl_H"/>
</dbReference>
<evidence type="ECO:0000256" key="1">
    <source>
        <dbReference type="ARBA" id="ARBA00012417"/>
    </source>
</evidence>
<dbReference type="InterPro" id="IPR036397">
    <property type="entry name" value="RNaseH_sf"/>
</dbReference>
<evidence type="ECO:0000259" key="5">
    <source>
        <dbReference type="PROSITE" id="PS50164"/>
    </source>
</evidence>
<dbReference type="EMBL" id="SUMF01000005">
    <property type="protein sequence ID" value="TJZ74851.1"/>
    <property type="molecule type" value="Genomic_DNA"/>
</dbReference>
<gene>
    <name evidence="6" type="ORF">FAZ21_07515</name>
</gene>
<dbReference type="PANTHER" id="PTHR30231:SF37">
    <property type="entry name" value="EXODEOXYRIBONUCLEASE 10"/>
    <property type="match status" value="1"/>
</dbReference>
<evidence type="ECO:0000313" key="7">
    <source>
        <dbReference type="Proteomes" id="UP000310016"/>
    </source>
</evidence>
<feature type="domain" description="GIY-YIG" evidence="5">
    <location>
        <begin position="203"/>
        <end position="280"/>
    </location>
</feature>
<evidence type="ECO:0000313" key="6">
    <source>
        <dbReference type="EMBL" id="TJZ74851.1"/>
    </source>
</evidence>
<dbReference type="GO" id="GO:0003677">
    <property type="term" value="F:DNA binding"/>
    <property type="evidence" value="ECO:0007669"/>
    <property type="project" value="InterPro"/>
</dbReference>
<dbReference type="InterPro" id="IPR047296">
    <property type="entry name" value="GIY-YIG_UvrC_Cho"/>
</dbReference>
<dbReference type="SUPFAM" id="SSF82771">
    <property type="entry name" value="GIY-YIG endonuclease"/>
    <property type="match status" value="1"/>
</dbReference>
<comment type="function">
    <text evidence="2">DNA polymerase III is a complex, multichain enzyme responsible for most of the replicative synthesis in bacteria. The epsilon subunit contain the editing function and is a proofreading 3'-5' exonuclease.</text>
</comment>
<evidence type="ECO:0000256" key="4">
    <source>
        <dbReference type="ARBA" id="ARBA00049244"/>
    </source>
</evidence>
<dbReference type="GO" id="GO:0003887">
    <property type="term" value="F:DNA-directed DNA polymerase activity"/>
    <property type="evidence" value="ECO:0007669"/>
    <property type="project" value="UniProtKB-EC"/>
</dbReference>
<dbReference type="Gene3D" id="3.40.1440.10">
    <property type="entry name" value="GIY-YIG endonuclease"/>
    <property type="match status" value="1"/>
</dbReference>
<organism evidence="6 7">
    <name type="scientific">Chitiniphilus eburneus</name>
    <dbReference type="NCBI Taxonomy" id="2571148"/>
    <lineage>
        <taxon>Bacteria</taxon>
        <taxon>Pseudomonadati</taxon>
        <taxon>Pseudomonadota</taxon>
        <taxon>Betaproteobacteria</taxon>
        <taxon>Neisseriales</taxon>
        <taxon>Chitinibacteraceae</taxon>
        <taxon>Chitiniphilus</taxon>
    </lineage>
</organism>
<dbReference type="Gene3D" id="3.30.420.10">
    <property type="entry name" value="Ribonuclease H-like superfamily/Ribonuclease H"/>
    <property type="match status" value="1"/>
</dbReference>
<keyword evidence="7" id="KW-1185">Reference proteome</keyword>
<dbReference type="CDD" id="cd10434">
    <property type="entry name" value="GIY-YIG_UvrC_Cho"/>
    <property type="match status" value="1"/>
</dbReference>
<dbReference type="Proteomes" id="UP000310016">
    <property type="component" value="Unassembled WGS sequence"/>
</dbReference>
<dbReference type="SUPFAM" id="SSF53098">
    <property type="entry name" value="Ribonuclease H-like"/>
    <property type="match status" value="1"/>
</dbReference>
<accession>A0A4U0Q1H1</accession>